<evidence type="ECO:0000256" key="3">
    <source>
        <dbReference type="SAM" id="SignalP"/>
    </source>
</evidence>
<dbReference type="PANTHER" id="PTHR33376">
    <property type="match status" value="1"/>
</dbReference>
<dbReference type="OrthoDB" id="9815946at2"/>
<dbReference type="RefSeq" id="WP_132248022.1">
    <property type="nucleotide sequence ID" value="NZ_SLWV01000039.1"/>
</dbReference>
<evidence type="ECO:0000313" key="5">
    <source>
        <dbReference type="Proteomes" id="UP000294919"/>
    </source>
</evidence>
<dbReference type="EMBL" id="SLWV01000039">
    <property type="protein sequence ID" value="TCO68815.1"/>
    <property type="molecule type" value="Genomic_DNA"/>
</dbReference>
<dbReference type="PANTHER" id="PTHR33376:SF2">
    <property type="entry name" value="DICARBOXYLATE-BINDING PERIPLASMIC PROTEIN"/>
    <property type="match status" value="1"/>
</dbReference>
<keyword evidence="4" id="KW-0675">Receptor</keyword>
<accession>A0A4R2KQC7</accession>
<dbReference type="AlphaFoldDB" id="A0A4R2KQC7"/>
<dbReference type="Proteomes" id="UP000294919">
    <property type="component" value="Unassembled WGS sequence"/>
</dbReference>
<comment type="caution">
    <text evidence="4">The sequence shown here is derived from an EMBL/GenBank/DDBJ whole genome shotgun (WGS) entry which is preliminary data.</text>
</comment>
<feature type="signal peptide" evidence="3">
    <location>
        <begin position="1"/>
        <end position="20"/>
    </location>
</feature>
<dbReference type="GO" id="GO:0055085">
    <property type="term" value="P:transmembrane transport"/>
    <property type="evidence" value="ECO:0007669"/>
    <property type="project" value="InterPro"/>
</dbReference>
<reference evidence="4 5" key="1">
    <citation type="submission" date="2019-03" db="EMBL/GenBank/DDBJ databases">
        <title>Genomic Encyclopedia of Type Strains, Phase IV (KMG-IV): sequencing the most valuable type-strain genomes for metagenomic binning, comparative biology and taxonomic classification.</title>
        <authorList>
            <person name="Goeker M."/>
        </authorList>
    </citation>
    <scope>NUCLEOTIDE SEQUENCE [LARGE SCALE GENOMIC DNA]</scope>
    <source>
        <strain evidence="4 5">DSM 102940</strain>
    </source>
</reference>
<protein>
    <submittedName>
        <fullName evidence="4">Tripartite ATP-independent transporter DctP family solute receptor</fullName>
    </submittedName>
</protein>
<sequence>MKKIFSLLLVMVMLVTLLSACGSSSSSKQVSETDNSNTNATTEKDKPSYTFKYAELNPDGHIMAQSGQQFAKLVSEKSNGRIKIEVFPAGQLGDEKTMYQTLQMGGGAIDICRGNTNALGDFGAKKLTLFGLPFIFRDRAHLWNVLDSEIGEEFLREPEEIGSSMRGLFYLDEGSRHFFTSKDIVIDSIDDFKGLKLRVPTTDLMTDTVSALGVQSTPISFSELYSSLQTGTVDGAEQPFSGYFSNKFYEVAPNYILTGHTYSPSIVLMSESVWSKLDEEDQSLVMEAAKEAEKWNRENIEKLDTDLLEQIKAAGANVVEVPDKTPYIEATKSVVLKYATGYEKYYDAILAK</sequence>
<dbReference type="PROSITE" id="PS51257">
    <property type="entry name" value="PROKAR_LIPOPROTEIN"/>
    <property type="match status" value="1"/>
</dbReference>
<name>A0A4R2KQC7_9FIRM</name>
<feature type="chain" id="PRO_5039104522" evidence="3">
    <location>
        <begin position="21"/>
        <end position="352"/>
    </location>
</feature>
<dbReference type="PIRSF" id="PIRSF006470">
    <property type="entry name" value="DctB"/>
    <property type="match status" value="1"/>
</dbReference>
<dbReference type="Pfam" id="PF03480">
    <property type="entry name" value="DctP"/>
    <property type="match status" value="1"/>
</dbReference>
<organism evidence="4 5">
    <name type="scientific">Marinisporobacter balticus</name>
    <dbReference type="NCBI Taxonomy" id="2018667"/>
    <lineage>
        <taxon>Bacteria</taxon>
        <taxon>Bacillati</taxon>
        <taxon>Bacillota</taxon>
        <taxon>Clostridia</taxon>
        <taxon>Peptostreptococcales</taxon>
        <taxon>Thermotaleaceae</taxon>
        <taxon>Marinisporobacter</taxon>
    </lineage>
</organism>
<dbReference type="NCBIfam" id="NF037995">
    <property type="entry name" value="TRAP_S1"/>
    <property type="match status" value="1"/>
</dbReference>
<dbReference type="Gene3D" id="3.40.190.170">
    <property type="entry name" value="Bacterial extracellular solute-binding protein, family 7"/>
    <property type="match status" value="1"/>
</dbReference>
<dbReference type="InterPro" id="IPR018389">
    <property type="entry name" value="DctP_fam"/>
</dbReference>
<feature type="compositionally biased region" description="Polar residues" evidence="2">
    <location>
        <begin position="28"/>
        <end position="41"/>
    </location>
</feature>
<dbReference type="GO" id="GO:0030288">
    <property type="term" value="C:outer membrane-bounded periplasmic space"/>
    <property type="evidence" value="ECO:0007669"/>
    <property type="project" value="InterPro"/>
</dbReference>
<gene>
    <name evidence="4" type="ORF">EV214_13918</name>
</gene>
<evidence type="ECO:0000256" key="1">
    <source>
        <dbReference type="ARBA" id="ARBA00022729"/>
    </source>
</evidence>
<keyword evidence="5" id="KW-1185">Reference proteome</keyword>
<dbReference type="InterPro" id="IPR004682">
    <property type="entry name" value="TRAP_DctP"/>
</dbReference>
<proteinExistence type="predicted"/>
<dbReference type="CDD" id="cd13603">
    <property type="entry name" value="PBP2_TRAP_Siap_TeaA_like"/>
    <property type="match status" value="1"/>
</dbReference>
<dbReference type="GO" id="GO:0030246">
    <property type="term" value="F:carbohydrate binding"/>
    <property type="evidence" value="ECO:0007669"/>
    <property type="project" value="TreeGrafter"/>
</dbReference>
<dbReference type="NCBIfam" id="TIGR00787">
    <property type="entry name" value="dctP"/>
    <property type="match status" value="1"/>
</dbReference>
<evidence type="ECO:0000313" key="4">
    <source>
        <dbReference type="EMBL" id="TCO68815.1"/>
    </source>
</evidence>
<evidence type="ECO:0000256" key="2">
    <source>
        <dbReference type="SAM" id="MobiDB-lite"/>
    </source>
</evidence>
<feature type="region of interest" description="Disordered" evidence="2">
    <location>
        <begin position="24"/>
        <end position="44"/>
    </location>
</feature>
<keyword evidence="1 3" id="KW-0732">Signal</keyword>
<dbReference type="InterPro" id="IPR038404">
    <property type="entry name" value="TRAP_DctP_sf"/>
</dbReference>